<proteinExistence type="predicted"/>
<dbReference type="SUPFAM" id="SSF46689">
    <property type="entry name" value="Homeodomain-like"/>
    <property type="match status" value="2"/>
</dbReference>
<dbReference type="InterPro" id="IPR035418">
    <property type="entry name" value="AraC-bd_2"/>
</dbReference>
<evidence type="ECO:0000256" key="2">
    <source>
        <dbReference type="ARBA" id="ARBA00023125"/>
    </source>
</evidence>
<keyword evidence="6" id="KW-1185">Reference proteome</keyword>
<dbReference type="PROSITE" id="PS01124">
    <property type="entry name" value="HTH_ARAC_FAMILY_2"/>
    <property type="match status" value="1"/>
</dbReference>
<evidence type="ECO:0000313" key="5">
    <source>
        <dbReference type="EMBL" id="MCD2198053.1"/>
    </source>
</evidence>
<comment type="caution">
    <text evidence="5">The sequence shown here is derived from an EMBL/GenBank/DDBJ whole genome shotgun (WGS) entry which is preliminary data.</text>
</comment>
<reference evidence="5 6" key="1">
    <citation type="submission" date="2021-11" db="EMBL/GenBank/DDBJ databases">
        <title>Draft genome sequence of Actinomycetospora sp. SF1 isolated from the rhizosphere soil.</title>
        <authorList>
            <person name="Duangmal K."/>
            <person name="Chantavorakit T."/>
        </authorList>
    </citation>
    <scope>NUCLEOTIDE SEQUENCE [LARGE SCALE GENOMIC DNA]</scope>
    <source>
        <strain evidence="5 6">TBRC 5722</strain>
    </source>
</reference>
<dbReference type="PANTHER" id="PTHR46796:SF12">
    <property type="entry name" value="HTH-TYPE DNA-BINDING TRANSCRIPTIONAL ACTIVATOR EUTR"/>
    <property type="match status" value="1"/>
</dbReference>
<name>A0ABS8PIG1_9PSEU</name>
<dbReference type="Gene3D" id="1.10.10.60">
    <property type="entry name" value="Homeodomain-like"/>
    <property type="match status" value="1"/>
</dbReference>
<dbReference type="Pfam" id="PF12833">
    <property type="entry name" value="HTH_18"/>
    <property type="match status" value="1"/>
</dbReference>
<evidence type="ECO:0000256" key="3">
    <source>
        <dbReference type="ARBA" id="ARBA00023163"/>
    </source>
</evidence>
<dbReference type="SMART" id="SM00342">
    <property type="entry name" value="HTH_ARAC"/>
    <property type="match status" value="1"/>
</dbReference>
<dbReference type="InterPro" id="IPR009057">
    <property type="entry name" value="Homeodomain-like_sf"/>
</dbReference>
<keyword evidence="3" id="KW-0804">Transcription</keyword>
<dbReference type="Proteomes" id="UP001199469">
    <property type="component" value="Unassembled WGS sequence"/>
</dbReference>
<evidence type="ECO:0000256" key="1">
    <source>
        <dbReference type="ARBA" id="ARBA00023015"/>
    </source>
</evidence>
<evidence type="ECO:0000313" key="6">
    <source>
        <dbReference type="Proteomes" id="UP001199469"/>
    </source>
</evidence>
<dbReference type="RefSeq" id="WP_230740625.1">
    <property type="nucleotide sequence ID" value="NZ_JAJNDB010000010.1"/>
</dbReference>
<gene>
    <name evidence="5" type="ORF">LQ327_32245</name>
</gene>
<evidence type="ECO:0000259" key="4">
    <source>
        <dbReference type="PROSITE" id="PS01124"/>
    </source>
</evidence>
<dbReference type="InterPro" id="IPR018060">
    <property type="entry name" value="HTH_AraC"/>
</dbReference>
<dbReference type="EMBL" id="JAJNDB010000010">
    <property type="protein sequence ID" value="MCD2198053.1"/>
    <property type="molecule type" value="Genomic_DNA"/>
</dbReference>
<sequence>MREEPARPASRFDVATHDPEVADACLREAYVDFRRRLHGDPAGFAFTFQGLRAPGFSFAEMHHNLGFDCEAESMERAVILSEMLAGHVTVSGRDRDITPAVHEPYLVTPGEPWRVRWDAIRSRAVTLDQVVLDRAAADLGWQGGQVRFSGCAAVSPAAVRYARAVTEHVRTSIAADDDLVASGLLLAEAARTLAVATLYSFPNNALDALGDPTRRTSAVSEPPAVVRRAVEFIEAEAHRDIGPDDIAAAARVGVRGLQSAFRRYRDQTPTEYLRQVRLEHAHQDLVAGDTTRGDGVAAIAARWGFAHPGRFSVQYRQSYGCSPRDTLRR</sequence>
<feature type="domain" description="HTH araC/xylS-type" evidence="4">
    <location>
        <begin position="227"/>
        <end position="329"/>
    </location>
</feature>
<keyword evidence="1" id="KW-0805">Transcription regulation</keyword>
<organism evidence="5 6">
    <name type="scientific">Actinomycetospora endophytica</name>
    <dbReference type="NCBI Taxonomy" id="2291215"/>
    <lineage>
        <taxon>Bacteria</taxon>
        <taxon>Bacillati</taxon>
        <taxon>Actinomycetota</taxon>
        <taxon>Actinomycetes</taxon>
        <taxon>Pseudonocardiales</taxon>
        <taxon>Pseudonocardiaceae</taxon>
        <taxon>Actinomycetospora</taxon>
    </lineage>
</organism>
<dbReference type="InterPro" id="IPR050204">
    <property type="entry name" value="AraC_XylS_family_regulators"/>
</dbReference>
<keyword evidence="2" id="KW-0238">DNA-binding</keyword>
<protein>
    <submittedName>
        <fullName evidence="5">AraC family transcriptional regulator</fullName>
    </submittedName>
</protein>
<dbReference type="Pfam" id="PF14525">
    <property type="entry name" value="AraC_binding_2"/>
    <property type="match status" value="1"/>
</dbReference>
<dbReference type="PANTHER" id="PTHR46796">
    <property type="entry name" value="HTH-TYPE TRANSCRIPTIONAL ACTIVATOR RHAS-RELATED"/>
    <property type="match status" value="1"/>
</dbReference>
<accession>A0ABS8PIG1</accession>